<sequence>MKIKTIIEPPIGWIVFDRPDVLNAFDIEMWRSLPEIALDLDQNEDVKIIIMRGEGNVFGAGADIKELLEYTEKGIAQEYADAVNYCFDGLSKVKKIMIAAIERYALGGGCMVALSCDLRVAGENAKIGIPLVKLGLAVEPLGIKRLMEVAGCGFAAEFLLTGEVISKEKLINSGVINYFVPDNQVVNFSKDLALKLLNNGLFALSTTKAIMKEFTSGNPNWEFLHKAFASCMETEEFKRRALRFLNKH</sequence>
<proteinExistence type="predicted"/>
<name>A0A0S3QTI1_THET7</name>
<dbReference type="PATRIC" id="fig|1298851.3.peg.878"/>
<dbReference type="Gene3D" id="3.90.226.10">
    <property type="entry name" value="2-enoyl-CoA Hydratase, Chain A, domain 1"/>
    <property type="match status" value="1"/>
</dbReference>
<dbReference type="Pfam" id="PF00378">
    <property type="entry name" value="ECH_1"/>
    <property type="match status" value="1"/>
</dbReference>
<reference evidence="2" key="1">
    <citation type="journal article" date="2018" name="Science">
        <title>A primordial and reversible TCA cycle in a facultatively chemolithoautotrophic thermophile.</title>
        <authorList>
            <person name="Nunoura T."/>
            <person name="Chikaraishi Y."/>
            <person name="Izaki R."/>
            <person name="Suwa T."/>
            <person name="Sato T."/>
            <person name="Harada T."/>
            <person name="Mori K."/>
            <person name="Kato Y."/>
            <person name="Miyazaki M."/>
            <person name="Shimamura S."/>
            <person name="Yanagawa K."/>
            <person name="Shuto A."/>
            <person name="Ohkouchi N."/>
            <person name="Fujita N."/>
            <person name="Takaki Y."/>
            <person name="Atomi H."/>
            <person name="Takai K."/>
        </authorList>
    </citation>
    <scope>NUCLEOTIDE SEQUENCE [LARGE SCALE GENOMIC DNA]</scope>
    <source>
        <strain evidence="2">DSM 17441 / JCM 13301 / NBRC 103674 / ABI70S6</strain>
    </source>
</reference>
<dbReference type="RefSeq" id="WP_068549640.1">
    <property type="nucleotide sequence ID" value="NZ_AP013035.1"/>
</dbReference>
<dbReference type="GO" id="GO:0016829">
    <property type="term" value="F:lyase activity"/>
    <property type="evidence" value="ECO:0007669"/>
    <property type="project" value="UniProtKB-KW"/>
</dbReference>
<keyword evidence="1" id="KW-0456">Lyase</keyword>
<gene>
    <name evidence="1" type="ORF">TST_0843</name>
</gene>
<protein>
    <submittedName>
        <fullName evidence="1">3-hydroxybutyryl-CoA dehydratase</fullName>
        <ecNumber evidence="1">4.2.1.55</ecNumber>
    </submittedName>
</protein>
<dbReference type="PANTHER" id="PTHR11941:SF54">
    <property type="entry name" value="ENOYL-COA HYDRATASE, MITOCHONDRIAL"/>
    <property type="match status" value="1"/>
</dbReference>
<dbReference type="STRING" id="1298851.TST_0843"/>
<dbReference type="GO" id="GO:0006635">
    <property type="term" value="P:fatty acid beta-oxidation"/>
    <property type="evidence" value="ECO:0007669"/>
    <property type="project" value="TreeGrafter"/>
</dbReference>
<dbReference type="InterPro" id="IPR001753">
    <property type="entry name" value="Enoyl-CoA_hydra/iso"/>
</dbReference>
<dbReference type="CDD" id="cd06558">
    <property type="entry name" value="crotonase-like"/>
    <property type="match status" value="1"/>
</dbReference>
<dbReference type="AlphaFoldDB" id="A0A0S3QTI1"/>
<organism evidence="1 2">
    <name type="scientific">Thermosulfidibacter takaii (strain DSM 17441 / JCM 13301 / NBRC 103674 / ABI70S6)</name>
    <dbReference type="NCBI Taxonomy" id="1298851"/>
    <lineage>
        <taxon>Bacteria</taxon>
        <taxon>Pseudomonadati</taxon>
        <taxon>Thermosulfidibacterota</taxon>
        <taxon>Thermosulfidibacteria</taxon>
        <taxon>Thermosulfidibacterales</taxon>
        <taxon>Thermosulfidibacteraceae</taxon>
    </lineage>
</organism>
<dbReference type="SUPFAM" id="SSF52096">
    <property type="entry name" value="ClpP/crotonase"/>
    <property type="match status" value="1"/>
</dbReference>
<keyword evidence="2" id="KW-1185">Reference proteome</keyword>
<dbReference type="KEGG" id="ttk:TST_0843"/>
<evidence type="ECO:0000313" key="1">
    <source>
        <dbReference type="EMBL" id="BAT71643.1"/>
    </source>
</evidence>
<dbReference type="OrthoDB" id="9771883at2"/>
<evidence type="ECO:0000313" key="2">
    <source>
        <dbReference type="Proteomes" id="UP000063234"/>
    </source>
</evidence>
<dbReference type="EC" id="4.2.1.55" evidence="1"/>
<dbReference type="InterPro" id="IPR029045">
    <property type="entry name" value="ClpP/crotonase-like_dom_sf"/>
</dbReference>
<dbReference type="Proteomes" id="UP000063234">
    <property type="component" value="Chromosome"/>
</dbReference>
<accession>A0A0S3QTI1</accession>
<dbReference type="PANTHER" id="PTHR11941">
    <property type="entry name" value="ENOYL-COA HYDRATASE-RELATED"/>
    <property type="match status" value="1"/>
</dbReference>
<dbReference type="EMBL" id="AP013035">
    <property type="protein sequence ID" value="BAT71643.1"/>
    <property type="molecule type" value="Genomic_DNA"/>
</dbReference>